<dbReference type="Proteomes" id="UP000295288">
    <property type="component" value="Segment"/>
</dbReference>
<dbReference type="EMBL" id="MK562505">
    <property type="protein sequence ID" value="QBP33213.1"/>
    <property type="molecule type" value="Genomic_DNA"/>
</dbReference>
<evidence type="ECO:0000313" key="2">
    <source>
        <dbReference type="Proteomes" id="UP000295288"/>
    </source>
</evidence>
<sequence length="78" mass="9072">MKAILVRSEINRSVLGGAIVINRDEVVPFMNPLRQSDFKNDNFKHYLETQYTTVTKENFKKAWAYDGQIFFQEVISNG</sequence>
<name>A0A482JKD1_9CAUD</name>
<reference evidence="1 2" key="1">
    <citation type="submission" date="2019-02" db="EMBL/GenBank/DDBJ databases">
        <title>A cornucopia of Shigella phages from the Cornhusker state.</title>
        <authorList>
            <person name="Doore S.M."/>
            <person name="Schrad J.R."/>
            <person name="Perrett H.R."/>
            <person name="Dover J.A."/>
            <person name="Schrad K.P."/>
            <person name="Dean W.F."/>
            <person name="Parent K.N."/>
        </authorList>
    </citation>
    <scope>NUCLEOTIDE SEQUENCE [LARGE SCALE GENOMIC DNA]</scope>
</reference>
<accession>A0A482JKD1</accession>
<organism evidence="1 2">
    <name type="scientific">Shigella phage Silverhawkium</name>
    <dbReference type="NCBI Taxonomy" id="2530185"/>
    <lineage>
        <taxon>Viruses</taxon>
        <taxon>Duplodnaviria</taxon>
        <taxon>Heunggongvirae</taxon>
        <taxon>Uroviricota</taxon>
        <taxon>Caudoviricetes</taxon>
        <taxon>Andersonviridae</taxon>
        <taxon>Ounavirinae</taxon>
        <taxon>Mooglevirus</taxon>
        <taxon>Mooglevirus silverhawkium</taxon>
    </lineage>
</organism>
<protein>
    <submittedName>
        <fullName evidence="1">Uncharacterized protein</fullName>
    </submittedName>
</protein>
<evidence type="ECO:0000313" key="1">
    <source>
        <dbReference type="EMBL" id="QBP33213.1"/>
    </source>
</evidence>
<proteinExistence type="predicted"/>
<gene>
    <name evidence="1" type="ORF">Silverhawkium_gp127</name>
</gene>
<keyword evidence="2" id="KW-1185">Reference proteome</keyword>